<gene>
    <name evidence="1" type="ORF">Amon02_001117300</name>
</gene>
<sequence>MNFKGVCSNNLLDLQDSNGSGGKSYDLQGPNGRYQRCKLPVFIRRSRFKLPLNLEKPIIMIGPGTGVAPFRGFIEHRIEQFKKLQKKEKMGKLYLFCGSRNEDDLIYADEWKQYKETLGDKFEIAVAFSRDVKNGGKKVYVQDLLLEREKLIGQLIVEEGCHVYVCGDAKGMSKGVSKTLIDILSIHEGGDLKKGDKLFRGLRTGGKYHEDVW</sequence>
<name>A0ACB5U668_AMBMO</name>
<evidence type="ECO:0000313" key="1">
    <source>
        <dbReference type="EMBL" id="GMF01133.1"/>
    </source>
</evidence>
<evidence type="ECO:0000313" key="2">
    <source>
        <dbReference type="Proteomes" id="UP001165064"/>
    </source>
</evidence>
<reference evidence="1" key="1">
    <citation type="submission" date="2023-04" db="EMBL/GenBank/DDBJ databases">
        <title>Ambrosiozyma monospora NBRC 10751.</title>
        <authorList>
            <person name="Ichikawa N."/>
            <person name="Sato H."/>
            <person name="Tonouchi N."/>
        </authorList>
    </citation>
    <scope>NUCLEOTIDE SEQUENCE</scope>
    <source>
        <strain evidence="1">NBRC 10751</strain>
    </source>
</reference>
<dbReference type="EMBL" id="BSXS01011716">
    <property type="protein sequence ID" value="GMF01133.1"/>
    <property type="molecule type" value="Genomic_DNA"/>
</dbReference>
<comment type="caution">
    <text evidence="1">The sequence shown here is derived from an EMBL/GenBank/DDBJ whole genome shotgun (WGS) entry which is preliminary data.</text>
</comment>
<organism evidence="1 2">
    <name type="scientific">Ambrosiozyma monospora</name>
    <name type="common">Yeast</name>
    <name type="synonym">Endomycopsis monosporus</name>
    <dbReference type="NCBI Taxonomy" id="43982"/>
    <lineage>
        <taxon>Eukaryota</taxon>
        <taxon>Fungi</taxon>
        <taxon>Dikarya</taxon>
        <taxon>Ascomycota</taxon>
        <taxon>Saccharomycotina</taxon>
        <taxon>Pichiomycetes</taxon>
        <taxon>Pichiales</taxon>
        <taxon>Pichiaceae</taxon>
        <taxon>Ambrosiozyma</taxon>
    </lineage>
</organism>
<accession>A0ACB5U668</accession>
<protein>
    <submittedName>
        <fullName evidence="1">Unnamed protein product</fullName>
    </submittedName>
</protein>
<keyword evidence="2" id="KW-1185">Reference proteome</keyword>
<dbReference type="Proteomes" id="UP001165064">
    <property type="component" value="Unassembled WGS sequence"/>
</dbReference>
<proteinExistence type="predicted"/>